<feature type="transmembrane region" description="Helical" evidence="1">
    <location>
        <begin position="183"/>
        <end position="207"/>
    </location>
</feature>
<keyword evidence="1" id="KW-0472">Membrane</keyword>
<gene>
    <name evidence="2" type="ORF">HNQ39_001624</name>
</gene>
<evidence type="ECO:0000313" key="3">
    <source>
        <dbReference type="Proteomes" id="UP000520814"/>
    </source>
</evidence>
<feature type="transmembrane region" description="Helical" evidence="1">
    <location>
        <begin position="67"/>
        <end position="86"/>
    </location>
</feature>
<dbReference type="AlphaFoldDB" id="A0A7W9W5Q9"/>
<feature type="transmembrane region" description="Helical" evidence="1">
    <location>
        <begin position="281"/>
        <end position="302"/>
    </location>
</feature>
<feature type="transmembrane region" description="Helical" evidence="1">
    <location>
        <begin position="327"/>
        <end position="352"/>
    </location>
</feature>
<sequence>MYPNADPIPLPAPVWLMKVLSLLTLALHFTALMLLVGGLFMVLLLAAGKTEAAKKAALAVAKKLPTTMTYVINLGVPPLLFAQVLYGRALYTSSVLMAAIWIAVIPLVMGCYWHLYRTADRLANGKSPIITTLVALVLAMCVGQIYSLNMTLMLRPEVWQGMYAKTATGLQVAPHDPTMFPRFAFMMLGGLAFGGVGALVVALQRGLDDDTRALLRQKGGLVASAALVPQVLAGFWVYSRQPEGVQQALHSPLYLTGAGLFLLGGVLALLLAALHIGGKKPLLLTIGAAVGGFLANVGAVIYRDGIRDQTLRLKGFDVWDRAVVPNWGVIGIFLVLFVIGLGLVGWLVLVAAQAKTIETKEAEVVA</sequence>
<feature type="transmembrane region" description="Helical" evidence="1">
    <location>
        <begin position="253"/>
        <end position="274"/>
    </location>
</feature>
<evidence type="ECO:0000313" key="2">
    <source>
        <dbReference type="EMBL" id="MBB6049833.1"/>
    </source>
</evidence>
<feature type="transmembrane region" description="Helical" evidence="1">
    <location>
        <begin position="128"/>
        <end position="146"/>
    </location>
</feature>
<dbReference type="Proteomes" id="UP000520814">
    <property type="component" value="Unassembled WGS sequence"/>
</dbReference>
<feature type="transmembrane region" description="Helical" evidence="1">
    <location>
        <begin position="98"/>
        <end position="116"/>
    </location>
</feature>
<name>A0A7W9W5Q9_ARMRO</name>
<feature type="transmembrane region" description="Helical" evidence="1">
    <location>
        <begin position="219"/>
        <end position="238"/>
    </location>
</feature>
<comment type="caution">
    <text evidence="2">The sequence shown here is derived from an EMBL/GenBank/DDBJ whole genome shotgun (WGS) entry which is preliminary data.</text>
</comment>
<protein>
    <submittedName>
        <fullName evidence="2">Uncharacterized protein</fullName>
    </submittedName>
</protein>
<organism evidence="2 3">
    <name type="scientific">Armatimonas rosea</name>
    <dbReference type="NCBI Taxonomy" id="685828"/>
    <lineage>
        <taxon>Bacteria</taxon>
        <taxon>Bacillati</taxon>
        <taxon>Armatimonadota</taxon>
        <taxon>Armatimonadia</taxon>
        <taxon>Armatimonadales</taxon>
        <taxon>Armatimonadaceae</taxon>
        <taxon>Armatimonas</taxon>
    </lineage>
</organism>
<dbReference type="RefSeq" id="WP_184193650.1">
    <property type="nucleotide sequence ID" value="NZ_JACHGW010000002.1"/>
</dbReference>
<proteinExistence type="predicted"/>
<keyword evidence="3" id="KW-1185">Reference proteome</keyword>
<evidence type="ECO:0000256" key="1">
    <source>
        <dbReference type="SAM" id="Phobius"/>
    </source>
</evidence>
<keyword evidence="1" id="KW-1133">Transmembrane helix</keyword>
<feature type="transmembrane region" description="Helical" evidence="1">
    <location>
        <begin position="20"/>
        <end position="46"/>
    </location>
</feature>
<accession>A0A7W9W5Q9</accession>
<dbReference type="EMBL" id="JACHGW010000002">
    <property type="protein sequence ID" value="MBB6049833.1"/>
    <property type="molecule type" value="Genomic_DNA"/>
</dbReference>
<reference evidence="2 3" key="1">
    <citation type="submission" date="2020-08" db="EMBL/GenBank/DDBJ databases">
        <title>Genomic Encyclopedia of Type Strains, Phase IV (KMG-IV): sequencing the most valuable type-strain genomes for metagenomic binning, comparative biology and taxonomic classification.</title>
        <authorList>
            <person name="Goeker M."/>
        </authorList>
    </citation>
    <scope>NUCLEOTIDE SEQUENCE [LARGE SCALE GENOMIC DNA]</scope>
    <source>
        <strain evidence="2 3">DSM 23562</strain>
    </source>
</reference>
<keyword evidence="1" id="KW-0812">Transmembrane</keyword>